<feature type="transmembrane region" description="Helical" evidence="1">
    <location>
        <begin position="95"/>
        <end position="114"/>
    </location>
</feature>
<dbReference type="PROSITE" id="PS50887">
    <property type="entry name" value="GGDEF"/>
    <property type="match status" value="1"/>
</dbReference>
<protein>
    <recommendedName>
        <fullName evidence="2">GGDEF domain-containing protein</fullName>
    </recommendedName>
</protein>
<dbReference type="PANTHER" id="PTHR44757">
    <property type="entry name" value="DIGUANYLATE CYCLASE DGCP"/>
    <property type="match status" value="1"/>
</dbReference>
<feature type="transmembrane region" description="Helical" evidence="1">
    <location>
        <begin position="47"/>
        <end position="64"/>
    </location>
</feature>
<evidence type="ECO:0000313" key="4">
    <source>
        <dbReference type="Proteomes" id="UP000619260"/>
    </source>
</evidence>
<dbReference type="NCBIfam" id="TIGR00254">
    <property type="entry name" value="GGDEF"/>
    <property type="match status" value="1"/>
</dbReference>
<feature type="domain" description="GGDEF" evidence="2">
    <location>
        <begin position="343"/>
        <end position="477"/>
    </location>
</feature>
<dbReference type="Pfam" id="PF00990">
    <property type="entry name" value="GGDEF"/>
    <property type="match status" value="1"/>
</dbReference>
<dbReference type="InterPro" id="IPR029787">
    <property type="entry name" value="Nucleotide_cyclase"/>
</dbReference>
<comment type="caution">
    <text evidence="3">The sequence shown here is derived from an EMBL/GenBank/DDBJ whole genome shotgun (WGS) entry which is preliminary data.</text>
</comment>
<dbReference type="InterPro" id="IPR000160">
    <property type="entry name" value="GGDEF_dom"/>
</dbReference>
<dbReference type="CDD" id="cd01949">
    <property type="entry name" value="GGDEF"/>
    <property type="match status" value="1"/>
</dbReference>
<dbReference type="AlphaFoldDB" id="A0A8J4DQ19"/>
<feature type="transmembrane region" description="Helical" evidence="1">
    <location>
        <begin position="121"/>
        <end position="141"/>
    </location>
</feature>
<proteinExistence type="predicted"/>
<accession>A0A8J4DQ19</accession>
<dbReference type="InterPro" id="IPR052155">
    <property type="entry name" value="Biofilm_reg_signaling"/>
</dbReference>
<name>A0A8J4DQ19_9ACTN</name>
<feature type="transmembrane region" description="Helical" evidence="1">
    <location>
        <begin position="71"/>
        <end position="89"/>
    </location>
</feature>
<dbReference type="EMBL" id="BOPF01000007">
    <property type="protein sequence ID" value="GIJ45491.1"/>
    <property type="molecule type" value="Genomic_DNA"/>
</dbReference>
<reference evidence="3" key="1">
    <citation type="submission" date="2021-01" db="EMBL/GenBank/DDBJ databases">
        <title>Whole genome shotgun sequence of Virgisporangium aliadipatigenens NBRC 105644.</title>
        <authorList>
            <person name="Komaki H."/>
            <person name="Tamura T."/>
        </authorList>
    </citation>
    <scope>NUCLEOTIDE SEQUENCE</scope>
    <source>
        <strain evidence="3">NBRC 105644</strain>
    </source>
</reference>
<dbReference type="InterPro" id="IPR043128">
    <property type="entry name" value="Rev_trsase/Diguanyl_cyclase"/>
</dbReference>
<keyword evidence="4" id="KW-1185">Reference proteome</keyword>
<evidence type="ECO:0000256" key="1">
    <source>
        <dbReference type="SAM" id="Phobius"/>
    </source>
</evidence>
<organism evidence="3 4">
    <name type="scientific">Virgisporangium aliadipatigenens</name>
    <dbReference type="NCBI Taxonomy" id="741659"/>
    <lineage>
        <taxon>Bacteria</taxon>
        <taxon>Bacillati</taxon>
        <taxon>Actinomycetota</taxon>
        <taxon>Actinomycetes</taxon>
        <taxon>Micromonosporales</taxon>
        <taxon>Micromonosporaceae</taxon>
        <taxon>Virgisporangium</taxon>
    </lineage>
</organism>
<dbReference type="Gene3D" id="3.30.70.270">
    <property type="match status" value="1"/>
</dbReference>
<keyword evidence="1" id="KW-1133">Transmembrane helix</keyword>
<keyword evidence="1" id="KW-0472">Membrane</keyword>
<dbReference type="SUPFAM" id="SSF55073">
    <property type="entry name" value="Nucleotide cyclase"/>
    <property type="match status" value="1"/>
</dbReference>
<keyword evidence="1" id="KW-0812">Transmembrane</keyword>
<dbReference type="PANTHER" id="PTHR44757:SF2">
    <property type="entry name" value="BIOFILM ARCHITECTURE MAINTENANCE PROTEIN MBAA"/>
    <property type="match status" value="1"/>
</dbReference>
<dbReference type="Proteomes" id="UP000619260">
    <property type="component" value="Unassembled WGS sequence"/>
</dbReference>
<dbReference type="RefSeq" id="WP_203899031.1">
    <property type="nucleotide sequence ID" value="NZ_BOPF01000007.1"/>
</dbReference>
<gene>
    <name evidence="3" type="ORF">Val02_23770</name>
</gene>
<dbReference type="SMART" id="SM00267">
    <property type="entry name" value="GGDEF"/>
    <property type="match status" value="1"/>
</dbReference>
<evidence type="ECO:0000313" key="3">
    <source>
        <dbReference type="EMBL" id="GIJ45491.1"/>
    </source>
</evidence>
<evidence type="ECO:0000259" key="2">
    <source>
        <dbReference type="PROSITE" id="PS50887"/>
    </source>
</evidence>
<sequence length="499" mass="52899">MPTSTRPPIDAPLRRTQRIAFAAAGLALVAHTVPVLSADISAGWRTAAVASIAALLGIMAWTTFRTRPVPLEPVLVPALLCAVAAAMPWPMRTVMITIAVFAVLALHGSIWAWGVRTVLGLAVLPVGTALAALSGAATLSWRSGEVLGMIPSVVPVGLVMRQVRHVLLQQQVVSGRDALLASAGERILAAEDVDEVQRIGRDLATRMVALDPGTVLIIVRPQDGQLRVARSLGLAEQLRGRGVSDEAMGRPAEEFADVAPHIAHWRVEPTADGYLVLGRTRPITAVEFDAFRNLMHQVVLGEMGLRSRAELMYRAHHDYLTRLANRELFFTELVRAAETEPAGSVVLLSIDLDDFKQVNDTYGHAAGDEVLIEVARRIQAAAGPNGLAARFGGDEFALLLTGLPDEHDAEPLAYELCERIHAPIVIGGGLATVRVGASIGISSTESALTATELVFRADLAMYGAKSEGKNRVRHFDLGAGRAPVEAGAPAPGDGGPSDG</sequence>